<dbReference type="GO" id="GO:0016567">
    <property type="term" value="P:protein ubiquitination"/>
    <property type="evidence" value="ECO:0007669"/>
    <property type="project" value="UniProtKB-UniPathway"/>
</dbReference>
<organism evidence="7">
    <name type="scientific">Micromonas pusilla</name>
    <name type="common">Picoplanktonic green alga</name>
    <name type="synonym">Chromulina pusilla</name>
    <dbReference type="NCBI Taxonomy" id="38833"/>
    <lineage>
        <taxon>Eukaryota</taxon>
        <taxon>Viridiplantae</taxon>
        <taxon>Chlorophyta</taxon>
        <taxon>Mamiellophyceae</taxon>
        <taxon>Mamiellales</taxon>
        <taxon>Mamiellaceae</taxon>
        <taxon>Micromonas</taxon>
    </lineage>
</organism>
<dbReference type="GO" id="GO:0008270">
    <property type="term" value="F:zinc ion binding"/>
    <property type="evidence" value="ECO:0007669"/>
    <property type="project" value="UniProtKB-KW"/>
</dbReference>
<dbReference type="InterPro" id="IPR047126">
    <property type="entry name" value="RNF141-like"/>
</dbReference>
<evidence type="ECO:0000256" key="3">
    <source>
        <dbReference type="ARBA" id="ARBA00022833"/>
    </source>
</evidence>
<feature type="compositionally biased region" description="Low complexity" evidence="5">
    <location>
        <begin position="227"/>
        <end position="242"/>
    </location>
</feature>
<feature type="region of interest" description="Disordered" evidence="5">
    <location>
        <begin position="152"/>
        <end position="171"/>
    </location>
</feature>
<keyword evidence="2 4" id="KW-0863">Zinc-finger</keyword>
<feature type="compositionally biased region" description="Basic and acidic residues" evidence="5">
    <location>
        <begin position="210"/>
        <end position="223"/>
    </location>
</feature>
<dbReference type="PROSITE" id="PS00518">
    <property type="entry name" value="ZF_RING_1"/>
    <property type="match status" value="1"/>
</dbReference>
<gene>
    <name evidence="7" type="ORF">MSP1401_LOCUS11665</name>
</gene>
<feature type="domain" description="RING-type" evidence="6">
    <location>
        <begin position="250"/>
        <end position="289"/>
    </location>
</feature>
<dbReference type="PROSITE" id="PS50089">
    <property type="entry name" value="ZF_RING_2"/>
    <property type="match status" value="1"/>
</dbReference>
<name>A0A7S0DCU3_MICPS</name>
<reference evidence="7" key="1">
    <citation type="submission" date="2021-01" db="EMBL/GenBank/DDBJ databases">
        <authorList>
            <person name="Corre E."/>
            <person name="Pelletier E."/>
            <person name="Niang G."/>
            <person name="Scheremetjew M."/>
            <person name="Finn R."/>
            <person name="Kale V."/>
            <person name="Holt S."/>
            <person name="Cochrane G."/>
            <person name="Meng A."/>
            <person name="Brown T."/>
            <person name="Cohen L."/>
        </authorList>
    </citation>
    <scope>NUCLEOTIDE SEQUENCE</scope>
    <source>
        <strain evidence="7">CCAC1681</strain>
    </source>
</reference>
<feature type="region of interest" description="Disordered" evidence="5">
    <location>
        <begin position="209"/>
        <end position="244"/>
    </location>
</feature>
<dbReference type="Pfam" id="PF13923">
    <property type="entry name" value="zf-C3HC4_2"/>
    <property type="match status" value="1"/>
</dbReference>
<dbReference type="InterPro" id="IPR001841">
    <property type="entry name" value="Znf_RING"/>
</dbReference>
<sequence>MSAVAVFAAFVVGRIIIDNVEELILRERETIARCVSRLTAGPQGPQLDLATALRDVADVNRAFANPALGVTPRPGWRYRATLVYKPGLGQEAFFRALRLGPRLAAMMGTVCVDIEEVRLASRAATIVEDAPHAASFGVGNAVEGSSTRAVTNAITGDGEPEPEREADGLDADGYDFVGGPCRRATLAEFYTLIRPALHRIGVDATPDAARQAREARLSARAPDRPPSIASDADTPTDASSADDGGDDSVCAICMDGTLEVVTKCGHAYCEECYLRWLAVSRSRECPLCRQRLGRYDAYALVGEEELEESSREGDGGLDAGVSARDAGHGAEWLVGRLASLPPVAEEADGRRARVANLLRRLRERQEGKEEADLLDGSGTRAAR</sequence>
<evidence type="ECO:0000256" key="1">
    <source>
        <dbReference type="ARBA" id="ARBA00022723"/>
    </source>
</evidence>
<dbReference type="UniPathway" id="UPA00143"/>
<dbReference type="SUPFAM" id="SSF57850">
    <property type="entry name" value="RING/U-box"/>
    <property type="match status" value="1"/>
</dbReference>
<accession>A0A7S0DCU3</accession>
<protein>
    <recommendedName>
        <fullName evidence="6">RING-type domain-containing protein</fullName>
    </recommendedName>
</protein>
<dbReference type="SMART" id="SM00184">
    <property type="entry name" value="RING"/>
    <property type="match status" value="1"/>
</dbReference>
<dbReference type="AlphaFoldDB" id="A0A7S0DCU3"/>
<dbReference type="Gene3D" id="3.30.40.10">
    <property type="entry name" value="Zinc/RING finger domain, C3HC4 (zinc finger)"/>
    <property type="match status" value="1"/>
</dbReference>
<evidence type="ECO:0000313" key="7">
    <source>
        <dbReference type="EMBL" id="CAD8450446.1"/>
    </source>
</evidence>
<keyword evidence="1" id="KW-0479">Metal-binding</keyword>
<dbReference type="EMBL" id="HBEN01014008">
    <property type="protein sequence ID" value="CAD8450446.1"/>
    <property type="molecule type" value="Transcribed_RNA"/>
</dbReference>
<keyword evidence="3" id="KW-0862">Zinc</keyword>
<dbReference type="InterPro" id="IPR013083">
    <property type="entry name" value="Znf_RING/FYVE/PHD"/>
</dbReference>
<dbReference type="PANTHER" id="PTHR12109">
    <property type="entry name" value="RING FINGER PROTEIN 141-RELATED"/>
    <property type="match status" value="1"/>
</dbReference>
<evidence type="ECO:0000256" key="5">
    <source>
        <dbReference type="SAM" id="MobiDB-lite"/>
    </source>
</evidence>
<proteinExistence type="predicted"/>
<dbReference type="InterPro" id="IPR017907">
    <property type="entry name" value="Znf_RING_CS"/>
</dbReference>
<evidence type="ECO:0000256" key="2">
    <source>
        <dbReference type="ARBA" id="ARBA00022771"/>
    </source>
</evidence>
<evidence type="ECO:0000256" key="4">
    <source>
        <dbReference type="PROSITE-ProRule" id="PRU00175"/>
    </source>
</evidence>
<evidence type="ECO:0000259" key="6">
    <source>
        <dbReference type="PROSITE" id="PS50089"/>
    </source>
</evidence>